<evidence type="ECO:0000256" key="2">
    <source>
        <dbReference type="SAM" id="Phobius"/>
    </source>
</evidence>
<protein>
    <submittedName>
        <fullName evidence="3">Uncharacterized protein</fullName>
    </submittedName>
</protein>
<keyword evidence="4" id="KW-1185">Reference proteome</keyword>
<sequence length="290" mass="30747">MNRQFPISVPGVDAPRTFGGWLANFLGAGRLDRKTAQCMRLEAMAAINEAQAKLAEARREASAVLDEYHEHKEMVYREHVAGFSGAYALIDKSARSSYVAQSESLKLAKALEAPEPPPLPSSITNIIGGLCLGGVLGGLLGYGLLAADVLGGAFAPAVIGVLAGVLSFALAMRAGAIAGAQHKDATRHFIAGELAQYMFEVDRKIHSLDKVAPSVVAMKIDIEHLDGTLTRMVEQVLDPLLGDSFNACDLLIAILDTPLLDGEGALMGGVIEKLQKQRVDVGEMQSKLTA</sequence>
<reference evidence="3 4" key="1">
    <citation type="submission" date="2018-01" db="EMBL/GenBank/DDBJ databases">
        <title>Genomic Sequence of Chromobacterium MWU13-2610 from wild cranberry bogs within the Cape Cod National Seashore.</title>
        <authorList>
            <person name="O'Hara-Hanley K."/>
            <person name="Soby S."/>
            <person name="Harrison A."/>
        </authorList>
    </citation>
    <scope>NUCLEOTIDE SEQUENCE [LARGE SCALE GENOMIC DNA]</scope>
    <source>
        <strain evidence="3 4">MWU13-2610</strain>
    </source>
</reference>
<organism evidence="3 4">
    <name type="scientific">Chromobacterium sinusclupearum</name>
    <dbReference type="NCBI Taxonomy" id="2077146"/>
    <lineage>
        <taxon>Bacteria</taxon>
        <taxon>Pseudomonadati</taxon>
        <taxon>Pseudomonadota</taxon>
        <taxon>Betaproteobacteria</taxon>
        <taxon>Neisseriales</taxon>
        <taxon>Chromobacteriaceae</taxon>
        <taxon>Chromobacterium</taxon>
    </lineage>
</organism>
<feature type="transmembrane region" description="Helical" evidence="2">
    <location>
        <begin position="126"/>
        <end position="147"/>
    </location>
</feature>
<feature type="transmembrane region" description="Helical" evidence="2">
    <location>
        <begin position="153"/>
        <end position="172"/>
    </location>
</feature>
<dbReference type="RefSeq" id="WP_103316978.1">
    <property type="nucleotide sequence ID" value="NZ_PPTF01000006.1"/>
</dbReference>
<dbReference type="Proteomes" id="UP000236416">
    <property type="component" value="Unassembled WGS sequence"/>
</dbReference>
<keyword evidence="1" id="KW-0175">Coiled coil</keyword>
<evidence type="ECO:0000256" key="1">
    <source>
        <dbReference type="SAM" id="Coils"/>
    </source>
</evidence>
<evidence type="ECO:0000313" key="4">
    <source>
        <dbReference type="Proteomes" id="UP000236416"/>
    </source>
</evidence>
<proteinExistence type="predicted"/>
<gene>
    <name evidence="3" type="ORF">C2134_01540</name>
</gene>
<keyword evidence="2" id="KW-0812">Transmembrane</keyword>
<comment type="caution">
    <text evidence="3">The sequence shown here is derived from an EMBL/GenBank/DDBJ whole genome shotgun (WGS) entry which is preliminary data.</text>
</comment>
<feature type="coiled-coil region" evidence="1">
    <location>
        <begin position="40"/>
        <end position="74"/>
    </location>
</feature>
<dbReference type="AlphaFoldDB" id="A0A2K4MTM6"/>
<accession>A0A2K4MTM6</accession>
<dbReference type="EMBL" id="PPTF01000006">
    <property type="protein sequence ID" value="POB00461.1"/>
    <property type="molecule type" value="Genomic_DNA"/>
</dbReference>
<name>A0A2K4MTM6_9NEIS</name>
<keyword evidence="2" id="KW-0472">Membrane</keyword>
<evidence type="ECO:0000313" key="3">
    <source>
        <dbReference type="EMBL" id="POB00461.1"/>
    </source>
</evidence>
<keyword evidence="2" id="KW-1133">Transmembrane helix</keyword>